<evidence type="ECO:0000313" key="2">
    <source>
        <dbReference type="EMBL" id="MDN4494450.1"/>
    </source>
</evidence>
<evidence type="ECO:0000256" key="1">
    <source>
        <dbReference type="SAM" id="Phobius"/>
    </source>
</evidence>
<sequence>MKNQLIRVIAILLLGMLVYINTYEESGIGLAAFFAYVELLIVTFLIGIPIIFLFNKISLGNKVGLLILTMIIAAIIPQLGFGKLKYVLEDHLINKEMEIVENDYSVELQRDNVFLTFDNHLLVGNIDDLMGNMDKTLLIYNKSGKEINRIKVTQLAKAAVPYLPLTNKQKVTTYFDGMDTQEIKYDLFKKVKDNDIQFAFRYVTTDAPEDYNPEPDMPSDARDIKYHYMITYSPVLDESGEFVFSSDTFHLARNNQSILVSYIAEGIEAIVAPSSAVLVNEID</sequence>
<dbReference type="EMBL" id="JAUHTQ010000009">
    <property type="protein sequence ID" value="MDN4494450.1"/>
    <property type="molecule type" value="Genomic_DNA"/>
</dbReference>
<dbReference type="RefSeq" id="WP_301138743.1">
    <property type="nucleotide sequence ID" value="NZ_JAUHTQ010000009.1"/>
</dbReference>
<keyword evidence="1" id="KW-0472">Membrane</keyword>
<reference evidence="2" key="1">
    <citation type="submission" date="2023-07" db="EMBL/GenBank/DDBJ databases">
        <title>Ureibacillus sp. isolated from freshwater well.</title>
        <authorList>
            <person name="Kirdat K."/>
            <person name="Bhatt A."/>
            <person name="Teware R."/>
            <person name="Bhavsar Y."/>
            <person name="Yadav A."/>
        </authorList>
    </citation>
    <scope>NUCLEOTIDE SEQUENCE</scope>
    <source>
        <strain evidence="2">BA0131</strain>
    </source>
</reference>
<feature type="transmembrane region" description="Helical" evidence="1">
    <location>
        <begin position="28"/>
        <end position="54"/>
    </location>
</feature>
<organism evidence="2 3">
    <name type="scientific">Ureibacillus aquaedulcis</name>
    <dbReference type="NCBI Taxonomy" id="3058421"/>
    <lineage>
        <taxon>Bacteria</taxon>
        <taxon>Bacillati</taxon>
        <taxon>Bacillota</taxon>
        <taxon>Bacilli</taxon>
        <taxon>Bacillales</taxon>
        <taxon>Caryophanaceae</taxon>
        <taxon>Ureibacillus</taxon>
    </lineage>
</organism>
<proteinExistence type="predicted"/>
<feature type="transmembrane region" description="Helical" evidence="1">
    <location>
        <begin position="5"/>
        <end position="22"/>
    </location>
</feature>
<protein>
    <submittedName>
        <fullName evidence="2">Uncharacterized protein</fullName>
    </submittedName>
</protein>
<dbReference type="Proteomes" id="UP001172743">
    <property type="component" value="Unassembled WGS sequence"/>
</dbReference>
<accession>A0ABT8GSQ4</accession>
<keyword evidence="1" id="KW-0812">Transmembrane</keyword>
<feature type="transmembrane region" description="Helical" evidence="1">
    <location>
        <begin position="63"/>
        <end position="81"/>
    </location>
</feature>
<keyword evidence="1" id="KW-1133">Transmembrane helix</keyword>
<comment type="caution">
    <text evidence="2">The sequence shown here is derived from an EMBL/GenBank/DDBJ whole genome shotgun (WGS) entry which is preliminary data.</text>
</comment>
<name>A0ABT8GSQ4_9BACL</name>
<keyword evidence="3" id="KW-1185">Reference proteome</keyword>
<gene>
    <name evidence="2" type="ORF">QYB95_12935</name>
</gene>
<evidence type="ECO:0000313" key="3">
    <source>
        <dbReference type="Proteomes" id="UP001172743"/>
    </source>
</evidence>